<dbReference type="EMBL" id="JAULSN010000004">
    <property type="protein sequence ID" value="KAK3373661.1"/>
    <property type="molecule type" value="Genomic_DNA"/>
</dbReference>
<evidence type="ECO:0000313" key="2">
    <source>
        <dbReference type="Proteomes" id="UP001287356"/>
    </source>
</evidence>
<proteinExistence type="predicted"/>
<evidence type="ECO:0000313" key="1">
    <source>
        <dbReference type="EMBL" id="KAK3373661.1"/>
    </source>
</evidence>
<keyword evidence="2" id="KW-1185">Reference proteome</keyword>
<dbReference type="AlphaFoldDB" id="A0AAE0N7J7"/>
<organism evidence="1 2">
    <name type="scientific">Lasiosphaeria ovina</name>
    <dbReference type="NCBI Taxonomy" id="92902"/>
    <lineage>
        <taxon>Eukaryota</taxon>
        <taxon>Fungi</taxon>
        <taxon>Dikarya</taxon>
        <taxon>Ascomycota</taxon>
        <taxon>Pezizomycotina</taxon>
        <taxon>Sordariomycetes</taxon>
        <taxon>Sordariomycetidae</taxon>
        <taxon>Sordariales</taxon>
        <taxon>Lasiosphaeriaceae</taxon>
        <taxon>Lasiosphaeria</taxon>
    </lineage>
</organism>
<reference evidence="1" key="1">
    <citation type="journal article" date="2023" name="Mol. Phylogenet. Evol.">
        <title>Genome-scale phylogeny and comparative genomics of the fungal order Sordariales.</title>
        <authorList>
            <person name="Hensen N."/>
            <person name="Bonometti L."/>
            <person name="Westerberg I."/>
            <person name="Brannstrom I.O."/>
            <person name="Guillou S."/>
            <person name="Cros-Aarteil S."/>
            <person name="Calhoun S."/>
            <person name="Haridas S."/>
            <person name="Kuo A."/>
            <person name="Mondo S."/>
            <person name="Pangilinan J."/>
            <person name="Riley R."/>
            <person name="LaButti K."/>
            <person name="Andreopoulos B."/>
            <person name="Lipzen A."/>
            <person name="Chen C."/>
            <person name="Yan M."/>
            <person name="Daum C."/>
            <person name="Ng V."/>
            <person name="Clum A."/>
            <person name="Steindorff A."/>
            <person name="Ohm R.A."/>
            <person name="Martin F."/>
            <person name="Silar P."/>
            <person name="Natvig D.O."/>
            <person name="Lalanne C."/>
            <person name="Gautier V."/>
            <person name="Ament-Velasquez S.L."/>
            <person name="Kruys A."/>
            <person name="Hutchinson M.I."/>
            <person name="Powell A.J."/>
            <person name="Barry K."/>
            <person name="Miller A.N."/>
            <person name="Grigoriev I.V."/>
            <person name="Debuchy R."/>
            <person name="Gladieux P."/>
            <person name="Hiltunen Thoren M."/>
            <person name="Johannesson H."/>
        </authorList>
    </citation>
    <scope>NUCLEOTIDE SEQUENCE</scope>
    <source>
        <strain evidence="1">CBS 958.72</strain>
    </source>
</reference>
<protein>
    <submittedName>
        <fullName evidence="1">Uncharacterized protein</fullName>
    </submittedName>
</protein>
<dbReference type="Proteomes" id="UP001287356">
    <property type="component" value="Unassembled WGS sequence"/>
</dbReference>
<name>A0AAE0N7J7_9PEZI</name>
<gene>
    <name evidence="1" type="ORF">B0T24DRAFT_666866</name>
</gene>
<accession>A0AAE0N7J7</accession>
<sequence length="118" mass="13728">MPAYYTRVQFLYKKLGELNAGVSKSFHLYHLTVTLLKAYPERSLFWLRGLRNKTLDLKSLERDLEEISSSEETTAMFNKIVASKDTENNCYHPGCLAEQEKKKKWAIEAKKDEEEVGH</sequence>
<reference evidence="1" key="2">
    <citation type="submission" date="2023-06" db="EMBL/GenBank/DDBJ databases">
        <authorList>
            <consortium name="Lawrence Berkeley National Laboratory"/>
            <person name="Haridas S."/>
            <person name="Hensen N."/>
            <person name="Bonometti L."/>
            <person name="Westerberg I."/>
            <person name="Brannstrom I.O."/>
            <person name="Guillou S."/>
            <person name="Cros-Aarteil S."/>
            <person name="Calhoun S."/>
            <person name="Kuo A."/>
            <person name="Mondo S."/>
            <person name="Pangilinan J."/>
            <person name="Riley R."/>
            <person name="Labutti K."/>
            <person name="Andreopoulos B."/>
            <person name="Lipzen A."/>
            <person name="Chen C."/>
            <person name="Yanf M."/>
            <person name="Daum C."/>
            <person name="Ng V."/>
            <person name="Clum A."/>
            <person name="Steindorff A."/>
            <person name="Ohm R."/>
            <person name="Martin F."/>
            <person name="Silar P."/>
            <person name="Natvig D."/>
            <person name="Lalanne C."/>
            <person name="Gautier V."/>
            <person name="Ament-Velasquez S.L."/>
            <person name="Kruys A."/>
            <person name="Hutchinson M.I."/>
            <person name="Powell A.J."/>
            <person name="Barry K."/>
            <person name="Miller A.N."/>
            <person name="Grigoriev I.V."/>
            <person name="Debuchy R."/>
            <person name="Gladieux P."/>
            <person name="Thoren M.H."/>
            <person name="Johannesson H."/>
        </authorList>
    </citation>
    <scope>NUCLEOTIDE SEQUENCE</scope>
    <source>
        <strain evidence="1">CBS 958.72</strain>
    </source>
</reference>
<comment type="caution">
    <text evidence="1">The sequence shown here is derived from an EMBL/GenBank/DDBJ whole genome shotgun (WGS) entry which is preliminary data.</text>
</comment>